<dbReference type="PANTHER" id="PTHR34978">
    <property type="entry name" value="POSSIBLE SENSOR-TRANSDUCER PROTEIN BLAR"/>
    <property type="match status" value="1"/>
</dbReference>
<dbReference type="PANTHER" id="PTHR34978:SF3">
    <property type="entry name" value="SLR0241 PROTEIN"/>
    <property type="match status" value="1"/>
</dbReference>
<protein>
    <submittedName>
        <fullName evidence="9">M48 family metalloprotease</fullName>
        <ecNumber evidence="9">3.4.24.-</ecNumber>
    </submittedName>
</protein>
<comment type="caution">
    <text evidence="9">The sequence shown here is derived from an EMBL/GenBank/DDBJ whole genome shotgun (WGS) entry which is preliminary data.</text>
</comment>
<feature type="transmembrane region" description="Helical" evidence="7">
    <location>
        <begin position="62"/>
        <end position="84"/>
    </location>
</feature>
<dbReference type="AlphaFoldDB" id="A0A941JT11"/>
<keyword evidence="5 6" id="KW-0482">Metalloprotease</keyword>
<keyword evidence="7" id="KW-1133">Transmembrane helix</keyword>
<dbReference type="InterPro" id="IPR001915">
    <property type="entry name" value="Peptidase_M48"/>
</dbReference>
<keyword evidence="2" id="KW-0479">Metal-binding</keyword>
<organism evidence="9 10">
    <name type="scientific">Gomphosphaeria aponina SAG 52.96 = DSM 107014</name>
    <dbReference type="NCBI Taxonomy" id="1521640"/>
    <lineage>
        <taxon>Bacteria</taxon>
        <taxon>Bacillati</taxon>
        <taxon>Cyanobacteriota</taxon>
        <taxon>Cyanophyceae</taxon>
        <taxon>Oscillatoriophycideae</taxon>
        <taxon>Chroococcales</taxon>
        <taxon>Gomphosphaeriaceae</taxon>
        <taxon>Gomphosphaeria</taxon>
    </lineage>
</organism>
<dbReference type="CDD" id="cd07326">
    <property type="entry name" value="M56_BlaR1_MecR1_like"/>
    <property type="match status" value="1"/>
</dbReference>
<reference evidence="9" key="1">
    <citation type="submission" date="2021-02" db="EMBL/GenBank/DDBJ databases">
        <title>Metagenome analyses of Stigonema ocellatum DSM 106950, Chlorogloea purpurea SAG 13.99 and Gomphosphaeria aponina DSM 107014.</title>
        <authorList>
            <person name="Marter P."/>
            <person name="Huang S."/>
        </authorList>
    </citation>
    <scope>NUCLEOTIDE SEQUENCE</scope>
    <source>
        <strain evidence="9">JP213</strain>
    </source>
</reference>
<keyword evidence="7" id="KW-0812">Transmembrane</keyword>
<dbReference type="Gene3D" id="3.30.2010.10">
    <property type="entry name" value="Metalloproteases ('zincins'), catalytic domain"/>
    <property type="match status" value="1"/>
</dbReference>
<dbReference type="Pfam" id="PF01435">
    <property type="entry name" value="Peptidase_M48"/>
    <property type="match status" value="1"/>
</dbReference>
<accession>A0A941JT11</accession>
<dbReference type="EC" id="3.4.24.-" evidence="9"/>
<feature type="transmembrane region" description="Helical" evidence="7">
    <location>
        <begin position="29"/>
        <end position="50"/>
    </location>
</feature>
<name>A0A941JT11_9CHRO</name>
<feature type="transmembrane region" description="Helical" evidence="7">
    <location>
        <begin position="254"/>
        <end position="272"/>
    </location>
</feature>
<keyword evidence="1 6" id="KW-0645">Protease</keyword>
<evidence type="ECO:0000313" key="9">
    <source>
        <dbReference type="EMBL" id="MBR8827757.1"/>
    </source>
</evidence>
<evidence type="ECO:0000256" key="7">
    <source>
        <dbReference type="SAM" id="Phobius"/>
    </source>
</evidence>
<dbReference type="GO" id="GO:0006508">
    <property type="term" value="P:proteolysis"/>
    <property type="evidence" value="ECO:0007669"/>
    <property type="project" value="UniProtKB-KW"/>
</dbReference>
<evidence type="ECO:0000256" key="1">
    <source>
        <dbReference type="ARBA" id="ARBA00022670"/>
    </source>
</evidence>
<comment type="similarity">
    <text evidence="6">Belongs to the peptidase M48 family.</text>
</comment>
<dbReference type="Proteomes" id="UP000767446">
    <property type="component" value="Unassembled WGS sequence"/>
</dbReference>
<evidence type="ECO:0000256" key="3">
    <source>
        <dbReference type="ARBA" id="ARBA00022801"/>
    </source>
</evidence>
<proteinExistence type="inferred from homology"/>
<evidence type="ECO:0000313" key="10">
    <source>
        <dbReference type="Proteomes" id="UP000767446"/>
    </source>
</evidence>
<dbReference type="EMBL" id="JADQBC010000042">
    <property type="protein sequence ID" value="MBR8827757.1"/>
    <property type="molecule type" value="Genomic_DNA"/>
</dbReference>
<evidence type="ECO:0000256" key="2">
    <source>
        <dbReference type="ARBA" id="ARBA00022723"/>
    </source>
</evidence>
<keyword evidence="7" id="KW-0472">Membrane</keyword>
<dbReference type="GO" id="GO:0004222">
    <property type="term" value="F:metalloendopeptidase activity"/>
    <property type="evidence" value="ECO:0007669"/>
    <property type="project" value="InterPro"/>
</dbReference>
<dbReference type="InterPro" id="IPR052173">
    <property type="entry name" value="Beta-lactam_resp_regulator"/>
</dbReference>
<gene>
    <name evidence="9" type="ORF">DSM107014_07600</name>
</gene>
<evidence type="ECO:0000256" key="4">
    <source>
        <dbReference type="ARBA" id="ARBA00022833"/>
    </source>
</evidence>
<evidence type="ECO:0000259" key="8">
    <source>
        <dbReference type="Pfam" id="PF01435"/>
    </source>
</evidence>
<comment type="cofactor">
    <cofactor evidence="6">
        <name>Zn(2+)</name>
        <dbReference type="ChEBI" id="CHEBI:29105"/>
    </cofactor>
    <text evidence="6">Binds 1 zinc ion per subunit.</text>
</comment>
<keyword evidence="3 6" id="KW-0378">Hydrolase</keyword>
<evidence type="ECO:0000256" key="6">
    <source>
        <dbReference type="RuleBase" id="RU003983"/>
    </source>
</evidence>
<keyword evidence="4 6" id="KW-0862">Zinc</keyword>
<evidence type="ECO:0000256" key="5">
    <source>
        <dbReference type="ARBA" id="ARBA00023049"/>
    </source>
</evidence>
<sequence length="274" mass="31515">MHLVMIFTALSLAVTVRLLAPKSSWQLTLFFFLFPPLLLLTTAVAVLCMGPEGEMLGLQASWFSYFFVFGFISFALILLLKLAYQAWQSQQEISTYPVKLIQGKAARILATSFPYSAQIGFWQPQLVVSWGIINGLDEAHLAAVLAHEQAHYYYHDTFWFFWLGWLRSGTAWLPHTETLWQELLFYREIRADEKAAEEVDALLLAESLLFCSQAPFKATESFCAPFCCAIPRSRLAERIDALLTERTFSFTPHWWVWSWLVVTLLPLFTLPFHN</sequence>
<dbReference type="GO" id="GO:0046872">
    <property type="term" value="F:metal ion binding"/>
    <property type="evidence" value="ECO:0007669"/>
    <property type="project" value="UniProtKB-KW"/>
</dbReference>
<feature type="domain" description="Peptidase M48" evidence="8">
    <location>
        <begin position="120"/>
        <end position="157"/>
    </location>
</feature>